<dbReference type="PANTHER" id="PTHR43300:SF10">
    <property type="entry name" value="2,3,4,5-TETRAHYDROPYRIDINE-2,6-DICARBOXYLATE N-ACETYLTRANSFERASE"/>
    <property type="match status" value="1"/>
</dbReference>
<dbReference type="Pfam" id="PF14602">
    <property type="entry name" value="Hexapep_2"/>
    <property type="match status" value="1"/>
</dbReference>
<evidence type="ECO:0000256" key="3">
    <source>
        <dbReference type="ARBA" id="ARBA00022915"/>
    </source>
</evidence>
<dbReference type="RefSeq" id="WP_229115243.1">
    <property type="nucleotide sequence ID" value="NZ_CP064787.1"/>
</dbReference>
<sequence length="194" mass="19952">MEHVTLGIDCTVDENATLGHSNGSDTDQTQIGNDATIRSGTVIYDDVEIGDSFSTGHNVLVREDTTIGDDVLLGTNTVVDGACTIGSSVSCQTNVYVPRQTTIGDSVFLGPSAVLTNDEYPVRVDQELEGPTLEGDVSVGANATVLPGVTVGRGSFVAAGSVVTEDVPPETLAVGTPARHEPLPDPLEGGNTIA</sequence>
<keyword evidence="1" id="KW-0028">Amino-acid biosynthesis</keyword>
<dbReference type="GeneID" id="68854678"/>
<evidence type="ECO:0000256" key="2">
    <source>
        <dbReference type="ARBA" id="ARBA00022679"/>
    </source>
</evidence>
<dbReference type="InterPro" id="IPR011004">
    <property type="entry name" value="Trimer_LpxA-like_sf"/>
</dbReference>
<protein>
    <submittedName>
        <fullName evidence="6">Acetyltransferase (Isoleucine patch superfamily)</fullName>
    </submittedName>
</protein>
<keyword evidence="3" id="KW-0220">Diaminopimelate biosynthesis</keyword>
<evidence type="ECO:0000256" key="1">
    <source>
        <dbReference type="ARBA" id="ARBA00022605"/>
    </source>
</evidence>
<dbReference type="InterPro" id="IPR001451">
    <property type="entry name" value="Hexapep"/>
</dbReference>
<gene>
    <name evidence="6" type="primary">wbbJ2</name>
    <name evidence="6" type="ORF">HSR121_1053</name>
</gene>
<evidence type="ECO:0000256" key="5">
    <source>
        <dbReference type="SAM" id="MobiDB-lite"/>
    </source>
</evidence>
<dbReference type="PANTHER" id="PTHR43300">
    <property type="entry name" value="ACETYLTRANSFERASE"/>
    <property type="match status" value="1"/>
</dbReference>
<dbReference type="Proteomes" id="UP000663525">
    <property type="component" value="Chromosome"/>
</dbReference>
<dbReference type="AlphaFoldDB" id="A0A897MTD9"/>
<dbReference type="GO" id="GO:0019877">
    <property type="term" value="P:diaminopimelate biosynthetic process"/>
    <property type="evidence" value="ECO:0007669"/>
    <property type="project" value="UniProtKB-KW"/>
</dbReference>
<dbReference type="GO" id="GO:0009085">
    <property type="term" value="P:lysine biosynthetic process"/>
    <property type="evidence" value="ECO:0007669"/>
    <property type="project" value="UniProtKB-KW"/>
</dbReference>
<dbReference type="Pfam" id="PF00132">
    <property type="entry name" value="Hexapep"/>
    <property type="match status" value="1"/>
</dbReference>
<accession>A0A897MTD9</accession>
<dbReference type="EMBL" id="CP064787">
    <property type="protein sequence ID" value="QSG05400.1"/>
    <property type="molecule type" value="Genomic_DNA"/>
</dbReference>
<feature type="region of interest" description="Disordered" evidence="5">
    <location>
        <begin position="172"/>
        <end position="194"/>
    </location>
</feature>
<dbReference type="InterPro" id="IPR050179">
    <property type="entry name" value="Trans_hexapeptide_repeat"/>
</dbReference>
<evidence type="ECO:0000313" key="7">
    <source>
        <dbReference type="Proteomes" id="UP000663525"/>
    </source>
</evidence>
<evidence type="ECO:0000313" key="6">
    <source>
        <dbReference type="EMBL" id="QSG05400.1"/>
    </source>
</evidence>
<keyword evidence="4" id="KW-0457">Lysine biosynthesis</keyword>
<proteinExistence type="predicted"/>
<dbReference type="CDD" id="cd03358">
    <property type="entry name" value="LbH_WxcM_N_like"/>
    <property type="match status" value="1"/>
</dbReference>
<dbReference type="PROSITE" id="PS00101">
    <property type="entry name" value="HEXAPEP_TRANSFERASES"/>
    <property type="match status" value="1"/>
</dbReference>
<evidence type="ECO:0000256" key="4">
    <source>
        <dbReference type="ARBA" id="ARBA00023154"/>
    </source>
</evidence>
<dbReference type="Gene3D" id="2.160.10.10">
    <property type="entry name" value="Hexapeptide repeat proteins"/>
    <property type="match status" value="1"/>
</dbReference>
<organism evidence="6 7">
    <name type="scientific">Halapricum desulfuricans</name>
    <dbReference type="NCBI Taxonomy" id="2841257"/>
    <lineage>
        <taxon>Archaea</taxon>
        <taxon>Methanobacteriati</taxon>
        <taxon>Methanobacteriota</taxon>
        <taxon>Stenosarchaea group</taxon>
        <taxon>Halobacteria</taxon>
        <taxon>Halobacteriales</taxon>
        <taxon>Haloarculaceae</taxon>
        <taxon>Halapricum</taxon>
    </lineage>
</organism>
<dbReference type="GO" id="GO:0016740">
    <property type="term" value="F:transferase activity"/>
    <property type="evidence" value="ECO:0007669"/>
    <property type="project" value="UniProtKB-KW"/>
</dbReference>
<name>A0A897MTD9_9EURY</name>
<keyword evidence="2 6" id="KW-0808">Transferase</keyword>
<dbReference type="SUPFAM" id="SSF51161">
    <property type="entry name" value="Trimeric LpxA-like enzymes"/>
    <property type="match status" value="1"/>
</dbReference>
<dbReference type="InterPro" id="IPR018357">
    <property type="entry name" value="Hexapep_transf_CS"/>
</dbReference>
<reference evidence="6" key="1">
    <citation type="submission" date="2020-11" db="EMBL/GenBank/DDBJ databases">
        <title>Carbohydrate-dependent, anaerobic sulfur respiration: A novel catabolism in halophilic archaea.</title>
        <authorList>
            <person name="Sorokin D.Y."/>
            <person name="Messina E."/>
            <person name="Smedile F."/>
            <person name="La Cono V."/>
            <person name="Hallsworth J.E."/>
            <person name="Yakimov M.M."/>
        </authorList>
    </citation>
    <scope>NUCLEOTIDE SEQUENCE</scope>
    <source>
        <strain evidence="6">HSR12-1</strain>
    </source>
</reference>